<proteinExistence type="predicted"/>
<protein>
    <submittedName>
        <fullName evidence="2">PTS system fructose-specific EIIABC component</fullName>
    </submittedName>
</protein>
<organism evidence="2 3">
    <name type="scientific">Stratiformator vulcanicus</name>
    <dbReference type="NCBI Taxonomy" id="2527980"/>
    <lineage>
        <taxon>Bacteria</taxon>
        <taxon>Pseudomonadati</taxon>
        <taxon>Planctomycetota</taxon>
        <taxon>Planctomycetia</taxon>
        <taxon>Planctomycetales</taxon>
        <taxon>Planctomycetaceae</taxon>
        <taxon>Stratiformator</taxon>
    </lineage>
</organism>
<dbReference type="InterPro" id="IPR002178">
    <property type="entry name" value="PTS_EIIA_type-2_dom"/>
</dbReference>
<dbReference type="PANTHER" id="PTHR47738">
    <property type="entry name" value="PTS SYSTEM FRUCTOSE-LIKE EIIA COMPONENT-RELATED"/>
    <property type="match status" value="1"/>
</dbReference>
<dbReference type="AlphaFoldDB" id="A0A517R3K1"/>
<evidence type="ECO:0000313" key="3">
    <source>
        <dbReference type="Proteomes" id="UP000317318"/>
    </source>
</evidence>
<dbReference type="InterPro" id="IPR016152">
    <property type="entry name" value="PTrfase/Anion_transptr"/>
</dbReference>
<keyword evidence="3" id="KW-1185">Reference proteome</keyword>
<dbReference type="PANTHER" id="PTHR47738:SF1">
    <property type="entry name" value="NITROGEN REGULATORY PROTEIN"/>
    <property type="match status" value="1"/>
</dbReference>
<dbReference type="EMBL" id="CP036268">
    <property type="protein sequence ID" value="QDT38462.1"/>
    <property type="molecule type" value="Genomic_DNA"/>
</dbReference>
<gene>
    <name evidence="2" type="primary">fruA</name>
    <name evidence="2" type="ORF">Pan189_28560</name>
</gene>
<dbReference type="InterPro" id="IPR041657">
    <property type="entry name" value="HTH_17"/>
</dbReference>
<dbReference type="OrthoDB" id="289331at2"/>
<dbReference type="Gene3D" id="3.40.930.10">
    <property type="entry name" value="Mannitol-specific EII, Chain A"/>
    <property type="match status" value="1"/>
</dbReference>
<dbReference type="Pfam" id="PF12728">
    <property type="entry name" value="HTH_17"/>
    <property type="match status" value="1"/>
</dbReference>
<sequence>MTALDRGSRSTFRVWNVWGVKSVQEESLSLDELARQLGRDRRELEKLANRGRIPGRKRDGVWQFHGREITQWLEQEMRDFSDSQLRDVEQSTHSGAKFEDLPVSHLIRPETIEFPITGKSKRSVLEHLIEAAGRTYEVWEPARVLAAVMEREDDLSTGFAGGIAFPHPRNPMPETLGDSIVAFGYAPGGIPFGSPDGQLTDLFFLILCRDSRTHLRVLARLGRMANDSEFLHALRMAEDSTEVFQIIEQADAAIAAKK</sequence>
<dbReference type="KEGG" id="svp:Pan189_28560"/>
<dbReference type="SUPFAM" id="SSF55804">
    <property type="entry name" value="Phoshotransferase/anion transport protein"/>
    <property type="match status" value="1"/>
</dbReference>
<dbReference type="Proteomes" id="UP000317318">
    <property type="component" value="Chromosome"/>
</dbReference>
<evidence type="ECO:0000259" key="1">
    <source>
        <dbReference type="PROSITE" id="PS51094"/>
    </source>
</evidence>
<dbReference type="GO" id="GO:0030295">
    <property type="term" value="F:protein kinase activator activity"/>
    <property type="evidence" value="ECO:0007669"/>
    <property type="project" value="TreeGrafter"/>
</dbReference>
<dbReference type="InterPro" id="IPR051541">
    <property type="entry name" value="PTS_SugarTrans_NitroReg"/>
</dbReference>
<reference evidence="2 3" key="1">
    <citation type="submission" date="2019-02" db="EMBL/GenBank/DDBJ databases">
        <title>Deep-cultivation of Planctomycetes and their phenomic and genomic characterization uncovers novel biology.</title>
        <authorList>
            <person name="Wiegand S."/>
            <person name="Jogler M."/>
            <person name="Boedeker C."/>
            <person name="Pinto D."/>
            <person name="Vollmers J."/>
            <person name="Rivas-Marin E."/>
            <person name="Kohn T."/>
            <person name="Peeters S.H."/>
            <person name="Heuer A."/>
            <person name="Rast P."/>
            <person name="Oberbeckmann S."/>
            <person name="Bunk B."/>
            <person name="Jeske O."/>
            <person name="Meyerdierks A."/>
            <person name="Storesund J.E."/>
            <person name="Kallscheuer N."/>
            <person name="Luecker S."/>
            <person name="Lage O.M."/>
            <person name="Pohl T."/>
            <person name="Merkel B.J."/>
            <person name="Hornburger P."/>
            <person name="Mueller R.-W."/>
            <person name="Bruemmer F."/>
            <person name="Labrenz M."/>
            <person name="Spormann A.M."/>
            <person name="Op den Camp H."/>
            <person name="Overmann J."/>
            <person name="Amann R."/>
            <person name="Jetten M.S.M."/>
            <person name="Mascher T."/>
            <person name="Medema M.H."/>
            <person name="Devos D.P."/>
            <person name="Kaster A.-K."/>
            <person name="Ovreas L."/>
            <person name="Rohde M."/>
            <person name="Galperin M.Y."/>
            <person name="Jogler C."/>
        </authorList>
    </citation>
    <scope>NUCLEOTIDE SEQUENCE [LARGE SCALE GENOMIC DNA]</scope>
    <source>
        <strain evidence="2 3">Pan189</strain>
    </source>
</reference>
<accession>A0A517R3K1</accession>
<dbReference type="PROSITE" id="PS51094">
    <property type="entry name" value="PTS_EIIA_TYPE_2"/>
    <property type="match status" value="1"/>
</dbReference>
<dbReference type="CDD" id="cd00211">
    <property type="entry name" value="PTS_IIA_fru"/>
    <property type="match status" value="1"/>
</dbReference>
<name>A0A517R3K1_9PLAN</name>
<dbReference type="Pfam" id="PF00359">
    <property type="entry name" value="PTS_EIIA_2"/>
    <property type="match status" value="1"/>
</dbReference>
<evidence type="ECO:0000313" key="2">
    <source>
        <dbReference type="EMBL" id="QDT38462.1"/>
    </source>
</evidence>
<feature type="domain" description="PTS EIIA type-2" evidence="1">
    <location>
        <begin position="105"/>
        <end position="250"/>
    </location>
</feature>